<evidence type="ECO:0000313" key="2">
    <source>
        <dbReference type="EMBL" id="MCE8001998.1"/>
    </source>
</evidence>
<dbReference type="InterPro" id="IPR027939">
    <property type="entry name" value="NMT1/THI5"/>
</dbReference>
<dbReference type="EMBL" id="JABFTX010000001">
    <property type="protein sequence ID" value="MCE8001998.1"/>
    <property type="molecule type" value="Genomic_DNA"/>
</dbReference>
<proteinExistence type="predicted"/>
<dbReference type="InterPro" id="IPR015168">
    <property type="entry name" value="SsuA/THI5"/>
</dbReference>
<dbReference type="PANTHER" id="PTHR31528:SF3">
    <property type="entry name" value="THIAMINE BIOSYNTHESIS PROTEIN HI_0357-RELATED"/>
    <property type="match status" value="1"/>
</dbReference>
<gene>
    <name evidence="2" type="ORF">HOP53_04020</name>
</gene>
<sequence>MAKLDRSTMIRILSVALTTSLLVLPLLLQAEPAGEEAEPLPAPPLALELDTEVTVFPPLVISEALAPEGAMSLVEVPPVVDGVGVIGHLLPDVTVALDEHEASSSEPALDVPTVVTAPADPIVPPPTTQLSVTLDWYLNPQHATLLIAREKGMFLRRGLDVALVVPADPNVPAKLLAAGRTDLALGRQTQLHLLVDGGMPLVRIATLIAAPVSGLMLRANADLEKQELALEGMRIGYTDVDGRDAMLQSVLSELLGTANGLDLVELQDTNYAMLDAMRAQDVDGMMMHHRYLLPRQLADEGILTHTLPIEEFGLPLHDGLILMANRDQLNGKRDALRRFVSALEEAALWLVNHPLEAWALLEKAEPALADPINREAWSGIAPRFSLQPAAVDKGRYLRLEQYLLDAGIIEVPTPLERLAIDLGTATP</sequence>
<evidence type="ECO:0000313" key="3">
    <source>
        <dbReference type="Proteomes" id="UP001320168"/>
    </source>
</evidence>
<accession>A0ABS8ZZJ2</accession>
<protein>
    <submittedName>
        <fullName evidence="2">ABC transporter substrate-binding protein</fullName>
    </submittedName>
</protein>
<dbReference type="SUPFAM" id="SSF53850">
    <property type="entry name" value="Periplasmic binding protein-like II"/>
    <property type="match status" value="1"/>
</dbReference>
<comment type="caution">
    <text evidence="2">The sequence shown here is derived from an EMBL/GenBank/DDBJ whole genome shotgun (WGS) entry which is preliminary data.</text>
</comment>
<dbReference type="PANTHER" id="PTHR31528">
    <property type="entry name" value="4-AMINO-5-HYDROXYMETHYL-2-METHYLPYRIMIDINE PHOSPHATE SYNTHASE THI11-RELATED"/>
    <property type="match status" value="1"/>
</dbReference>
<dbReference type="Proteomes" id="UP001320168">
    <property type="component" value="Unassembled WGS sequence"/>
</dbReference>
<organism evidence="2 3">
    <name type="scientific">Billgrantia ethanolica</name>
    <dbReference type="NCBI Taxonomy" id="2733486"/>
    <lineage>
        <taxon>Bacteria</taxon>
        <taxon>Pseudomonadati</taxon>
        <taxon>Pseudomonadota</taxon>
        <taxon>Gammaproteobacteria</taxon>
        <taxon>Oceanospirillales</taxon>
        <taxon>Halomonadaceae</taxon>
        <taxon>Billgrantia</taxon>
    </lineage>
</organism>
<dbReference type="Pfam" id="PF09084">
    <property type="entry name" value="NMT1"/>
    <property type="match status" value="1"/>
</dbReference>
<feature type="domain" description="SsuA/THI5-like" evidence="1">
    <location>
        <begin position="139"/>
        <end position="357"/>
    </location>
</feature>
<dbReference type="Gene3D" id="3.40.190.10">
    <property type="entry name" value="Periplasmic binding protein-like II"/>
    <property type="match status" value="2"/>
</dbReference>
<reference evidence="2 3" key="1">
    <citation type="journal article" date="2021" name="Front. Microbiol.">
        <title>Aerobic Denitrification and Heterotrophic Sulfur Oxidation in the Genus Halomonas Revealed by Six Novel Species Characterizations and Genome-Based Analysis.</title>
        <authorList>
            <person name="Wang L."/>
            <person name="Shao Z."/>
        </authorList>
    </citation>
    <scope>NUCLEOTIDE SEQUENCE [LARGE SCALE GENOMIC DNA]</scope>
    <source>
        <strain evidence="2 3">MCCC 1A11081</strain>
    </source>
</reference>
<dbReference type="RefSeq" id="WP_234268800.1">
    <property type="nucleotide sequence ID" value="NZ_JABFTX010000001.1"/>
</dbReference>
<evidence type="ECO:0000259" key="1">
    <source>
        <dbReference type="Pfam" id="PF09084"/>
    </source>
</evidence>
<keyword evidence="3" id="KW-1185">Reference proteome</keyword>
<name>A0ABS8ZZJ2_9GAMM</name>